<dbReference type="InterPro" id="IPR023606">
    <property type="entry name" value="CoA-Trfase_III_dom_1_sf"/>
</dbReference>
<protein>
    <recommendedName>
        <fullName evidence="6">Solute carrier family 45 member 2</fullName>
    </recommendedName>
</protein>
<dbReference type="PANTHER" id="PTHR48228">
    <property type="entry name" value="SUCCINYL-COA--D-CITRAMALATE COA-TRANSFERASE"/>
    <property type="match status" value="1"/>
</dbReference>
<reference evidence="4" key="3">
    <citation type="submission" date="2025-09" db="UniProtKB">
        <authorList>
            <consortium name="Ensembl"/>
        </authorList>
    </citation>
    <scope>IDENTIFICATION</scope>
</reference>
<dbReference type="Ensembl" id="ENSBIXT00000044799.1">
    <property type="protein sequence ID" value="ENSBIXP00000033413.1"/>
    <property type="gene ID" value="ENSBIXG00000016221.1"/>
</dbReference>
<dbReference type="Pfam" id="PF02515">
    <property type="entry name" value="CoA_transf_3"/>
    <property type="match status" value="1"/>
</dbReference>
<keyword evidence="3" id="KW-1133">Transmembrane helix</keyword>
<reference evidence="4" key="2">
    <citation type="submission" date="2025-08" db="UniProtKB">
        <authorList>
            <consortium name="Ensembl"/>
        </authorList>
    </citation>
    <scope>IDENTIFICATION</scope>
</reference>
<evidence type="ECO:0008006" key="6">
    <source>
        <dbReference type="Google" id="ProtNLM"/>
    </source>
</evidence>
<dbReference type="InterPro" id="IPR044855">
    <property type="entry name" value="CoA-Trfase_III_dom3_sf"/>
</dbReference>
<feature type="transmembrane region" description="Helical" evidence="3">
    <location>
        <begin position="243"/>
        <end position="264"/>
    </location>
</feature>
<feature type="transmembrane region" description="Helical" evidence="3">
    <location>
        <begin position="384"/>
        <end position="406"/>
    </location>
</feature>
<dbReference type="SUPFAM" id="SSF89796">
    <property type="entry name" value="CoA-transferase family III (CaiB/BaiF)"/>
    <property type="match status" value="1"/>
</dbReference>
<accession>A0A4W2E2I5</accession>
<dbReference type="Gene3D" id="3.30.1540.10">
    <property type="entry name" value="formyl-coa transferase, domain 3"/>
    <property type="match status" value="1"/>
</dbReference>
<dbReference type="PANTHER" id="PTHR48228:SF5">
    <property type="entry name" value="ALPHA-METHYLACYL-COA RACEMASE"/>
    <property type="match status" value="1"/>
</dbReference>
<sequence length="587" mass="63803">MALRGITVVELAGLAPVPFCGMVLADFGAQVVRVDRPAARSGPSRLARGKRSLVVDLKQPRGAAVLRRLCARADVMLEPFRPGVMEKLQLGPEILQKENPRLIYARLSGFGQSGRFSKMAGHDINYLALSGVLSRIGRSGENPYAPLNLLADFGGGGLMCAMGIIMALFERTRSGKGQVIDASMVEGTAYLSSFMWKTQETGLWEQPRGQNMLDGGAPFYTTYRTADGGFMAVGAIEPQFYELLIKGLGGALGYLLGAIDWAHLELGRLLGTEFQVMFFFSSLVLTLCFIIHLCSIPEAPLRDVAKDIPPQQAPQDLALSSDKMYEYGSIEKVKNGYVNQELVLQGGKTKNPAEQTQRTMTLRSLLRALRSMPPHYRCLCISHLIGWTAFLSNMLFFTDFMGQIVYHGDPYGAHNSTEFLIYQRGVEVGCWGLCINSMFSSLYSYFQKVLVPCIGLKGLYFMGYLLFGLGTGFIGLFPNVYSTLAMCTLFGVMSSTLYTVPFTLIAVYHHEEQKQRALGGGPDGSSRGQGLDCAALTSMVQLAQILVGGGLGLLVNTAGSVVVVVITASAVALIGCCFVALFVRYVD</sequence>
<feature type="transmembrane region" description="Helical" evidence="3">
    <location>
        <begin position="149"/>
        <end position="169"/>
    </location>
</feature>
<dbReference type="GO" id="GO:0008206">
    <property type="term" value="P:bile acid metabolic process"/>
    <property type="evidence" value="ECO:0007669"/>
    <property type="project" value="TreeGrafter"/>
</dbReference>
<keyword evidence="5" id="KW-1185">Reference proteome</keyword>
<dbReference type="FunFam" id="1.20.1250.20:FF:000493">
    <property type="entry name" value="proton-associated sugar transporter A"/>
    <property type="match status" value="1"/>
</dbReference>
<evidence type="ECO:0000256" key="1">
    <source>
        <dbReference type="ARBA" id="ARBA00004141"/>
    </source>
</evidence>
<dbReference type="AlphaFoldDB" id="A0A4W2E2I5"/>
<reference evidence="4 5" key="1">
    <citation type="submission" date="2018-11" db="EMBL/GenBank/DDBJ databases">
        <title>Haplotype-resolved cattle genomes.</title>
        <authorList>
            <person name="Low W.Y."/>
            <person name="Tearle R."/>
            <person name="Bickhart D.M."/>
            <person name="Rosen B.D."/>
            <person name="Koren S."/>
            <person name="Rhie A."/>
            <person name="Hiendleder S."/>
            <person name="Phillippy A.M."/>
            <person name="Smith T.P.L."/>
            <person name="Williams J.L."/>
        </authorList>
    </citation>
    <scope>NUCLEOTIDE SEQUENCE [LARGE SCALE GENOMIC DNA]</scope>
</reference>
<dbReference type="GO" id="GO:0005739">
    <property type="term" value="C:mitochondrion"/>
    <property type="evidence" value="ECO:0007669"/>
    <property type="project" value="TreeGrafter"/>
</dbReference>
<keyword evidence="3" id="KW-0812">Transmembrane</keyword>
<comment type="similarity">
    <text evidence="2">Belongs to the CoA-transferase III family.</text>
</comment>
<dbReference type="Gene3D" id="3.40.50.10540">
    <property type="entry name" value="Crotonobetainyl-coa:carnitine coa-transferase, domain 1"/>
    <property type="match status" value="1"/>
</dbReference>
<dbReference type="GO" id="GO:0008111">
    <property type="term" value="F:alpha-methylacyl-CoA racemase activity"/>
    <property type="evidence" value="ECO:0007669"/>
    <property type="project" value="TreeGrafter"/>
</dbReference>
<feature type="transmembrane region" description="Helical" evidence="3">
    <location>
        <begin position="483"/>
        <end position="508"/>
    </location>
</feature>
<dbReference type="GO" id="GO:0016020">
    <property type="term" value="C:membrane"/>
    <property type="evidence" value="ECO:0007669"/>
    <property type="project" value="UniProtKB-SubCell"/>
</dbReference>
<dbReference type="InterPro" id="IPR036259">
    <property type="entry name" value="MFS_trans_sf"/>
</dbReference>
<comment type="subcellular location">
    <subcellularLocation>
        <location evidence="1">Membrane</location>
        <topology evidence="1">Multi-pass membrane protein</topology>
    </subcellularLocation>
</comment>
<keyword evidence="3" id="KW-0472">Membrane</keyword>
<feature type="transmembrane region" description="Helical" evidence="3">
    <location>
        <begin position="561"/>
        <end position="583"/>
    </location>
</feature>
<dbReference type="SUPFAM" id="SSF103473">
    <property type="entry name" value="MFS general substrate transporter"/>
    <property type="match status" value="1"/>
</dbReference>
<name>A0A4W2E2I5_BOBOX</name>
<dbReference type="InterPro" id="IPR050509">
    <property type="entry name" value="CoA-transferase_III"/>
</dbReference>
<evidence type="ECO:0000313" key="5">
    <source>
        <dbReference type="Proteomes" id="UP000314981"/>
    </source>
</evidence>
<evidence type="ECO:0000256" key="3">
    <source>
        <dbReference type="SAM" id="Phobius"/>
    </source>
</evidence>
<evidence type="ECO:0000256" key="2">
    <source>
        <dbReference type="ARBA" id="ARBA00008383"/>
    </source>
</evidence>
<feature type="transmembrane region" description="Helical" evidence="3">
    <location>
        <begin position="533"/>
        <end position="555"/>
    </location>
</feature>
<organism evidence="4 5">
    <name type="scientific">Bos indicus x Bos taurus</name>
    <name type="common">Hybrid cattle</name>
    <dbReference type="NCBI Taxonomy" id="30522"/>
    <lineage>
        <taxon>Eukaryota</taxon>
        <taxon>Metazoa</taxon>
        <taxon>Chordata</taxon>
        <taxon>Craniata</taxon>
        <taxon>Vertebrata</taxon>
        <taxon>Euteleostomi</taxon>
        <taxon>Mammalia</taxon>
        <taxon>Eutheria</taxon>
        <taxon>Laurasiatheria</taxon>
        <taxon>Artiodactyla</taxon>
        <taxon>Ruminantia</taxon>
        <taxon>Pecora</taxon>
        <taxon>Bovidae</taxon>
        <taxon>Bovinae</taxon>
        <taxon>Bos</taxon>
    </lineage>
</organism>
<dbReference type="InterPro" id="IPR003673">
    <property type="entry name" value="CoA-Trfase_fam_III"/>
</dbReference>
<feature type="transmembrane region" description="Helical" evidence="3">
    <location>
        <begin position="458"/>
        <end position="477"/>
    </location>
</feature>
<dbReference type="FunFam" id="3.40.50.10540:FF:000004">
    <property type="entry name" value="Probable alpha-methylacyl-CoA racemase mcr"/>
    <property type="match status" value="1"/>
</dbReference>
<evidence type="ECO:0000313" key="4">
    <source>
        <dbReference type="Ensembl" id="ENSBIXP00000033413.1"/>
    </source>
</evidence>
<proteinExistence type="inferred from homology"/>
<dbReference type="Proteomes" id="UP000314981">
    <property type="component" value="Chromosome 20"/>
</dbReference>
<feature type="transmembrane region" description="Helical" evidence="3">
    <location>
        <begin position="276"/>
        <end position="296"/>
    </location>
</feature>